<reference evidence="2" key="1">
    <citation type="submission" date="2020-03" db="EMBL/GenBank/DDBJ databases">
        <title>The deep terrestrial virosphere.</title>
        <authorList>
            <person name="Holmfeldt K."/>
            <person name="Nilsson E."/>
            <person name="Simone D."/>
            <person name="Lopez-Fernandez M."/>
            <person name="Wu X."/>
            <person name="de Brujin I."/>
            <person name="Lundin D."/>
            <person name="Andersson A."/>
            <person name="Bertilsson S."/>
            <person name="Dopson M."/>
        </authorList>
    </citation>
    <scope>NUCLEOTIDE SEQUENCE</scope>
    <source>
        <strain evidence="4">MM415A00124</strain>
        <strain evidence="3">MM415B00156</strain>
        <strain evidence="2">TM448A00198</strain>
    </source>
</reference>
<name>A0A6H1ZBE2_9ZZZZ</name>
<dbReference type="EMBL" id="MT141576">
    <property type="protein sequence ID" value="QJA67802.1"/>
    <property type="molecule type" value="Genomic_DNA"/>
</dbReference>
<protein>
    <submittedName>
        <fullName evidence="2">Uncharacterized protein</fullName>
    </submittedName>
</protein>
<evidence type="ECO:0000256" key="1">
    <source>
        <dbReference type="SAM" id="MobiDB-lite"/>
    </source>
</evidence>
<dbReference type="AlphaFoldDB" id="A0A6H1ZBE2"/>
<organism evidence="2">
    <name type="scientific">viral metagenome</name>
    <dbReference type="NCBI Taxonomy" id="1070528"/>
    <lineage>
        <taxon>unclassified sequences</taxon>
        <taxon>metagenomes</taxon>
        <taxon>organismal metagenomes</taxon>
    </lineage>
</organism>
<proteinExistence type="predicted"/>
<feature type="region of interest" description="Disordered" evidence="1">
    <location>
        <begin position="1"/>
        <end position="39"/>
    </location>
</feature>
<gene>
    <name evidence="4" type="ORF">MM415A00124_0042</name>
    <name evidence="3" type="ORF">MM415B00156_0042</name>
    <name evidence="2" type="ORF">TM448A00198_0038</name>
</gene>
<evidence type="ECO:0000313" key="4">
    <source>
        <dbReference type="EMBL" id="QJI04867.1"/>
    </source>
</evidence>
<sequence>MSKLSKQRARARKAKYAKPSLPRPIGANDNHPSAVNDNAAPVSIRGIRLTEKQAERFADAQGRISSKDLGVQRSGHLMLEALDREIDRLVGSNEVTARFKEMADLEQVREVFLEDVTVKASDGTSAKTKRVHRDGLETLLTANSISRTQHSAGLRYRADYELLDPENGLTPPALDQTRNIVRGGDGFAQKRREREEFVRDLEAMIQDEDPTFRGALGRADVERIGRAVWALREIAGKGSTLMALSPSGSVQKRTSDALLTALDCAAIAYGLE</sequence>
<dbReference type="EMBL" id="MT143987">
    <property type="protein sequence ID" value="QJA45223.1"/>
    <property type="molecule type" value="Genomic_DNA"/>
</dbReference>
<accession>A0A6H1ZBE2</accession>
<evidence type="ECO:0000313" key="2">
    <source>
        <dbReference type="EMBL" id="QJA45223.1"/>
    </source>
</evidence>
<dbReference type="EMBL" id="MT145191">
    <property type="protein sequence ID" value="QJI04867.1"/>
    <property type="molecule type" value="Genomic_DNA"/>
</dbReference>
<feature type="compositionally biased region" description="Basic residues" evidence="1">
    <location>
        <begin position="1"/>
        <end position="16"/>
    </location>
</feature>
<evidence type="ECO:0000313" key="3">
    <source>
        <dbReference type="EMBL" id="QJA67802.1"/>
    </source>
</evidence>